<dbReference type="EMBL" id="MU853583">
    <property type="protein sequence ID" value="KAK4143811.1"/>
    <property type="molecule type" value="Genomic_DNA"/>
</dbReference>
<dbReference type="AlphaFoldDB" id="A0AAN6ZNR1"/>
<dbReference type="Proteomes" id="UP001302676">
    <property type="component" value="Unassembled WGS sequence"/>
</dbReference>
<accession>A0AAN6ZNR1</accession>
<dbReference type="RefSeq" id="XP_062637182.1">
    <property type="nucleotide sequence ID" value="XM_062780702.1"/>
</dbReference>
<proteinExistence type="predicted"/>
<evidence type="ECO:0000256" key="1">
    <source>
        <dbReference type="SAM" id="MobiDB-lite"/>
    </source>
</evidence>
<protein>
    <submittedName>
        <fullName evidence="2">Uncharacterized protein</fullName>
    </submittedName>
</protein>
<feature type="region of interest" description="Disordered" evidence="1">
    <location>
        <begin position="159"/>
        <end position="243"/>
    </location>
</feature>
<evidence type="ECO:0000313" key="3">
    <source>
        <dbReference type="Proteomes" id="UP001302676"/>
    </source>
</evidence>
<comment type="caution">
    <text evidence="2">The sequence shown here is derived from an EMBL/GenBank/DDBJ whole genome shotgun (WGS) entry which is preliminary data.</text>
</comment>
<dbReference type="GeneID" id="87817315"/>
<feature type="compositionally biased region" description="Basic and acidic residues" evidence="1">
    <location>
        <begin position="159"/>
        <end position="206"/>
    </location>
</feature>
<name>A0AAN6ZNR1_9PEZI</name>
<gene>
    <name evidence="2" type="ORF">C8A04DRAFT_28598</name>
</gene>
<reference evidence="2" key="2">
    <citation type="submission" date="2023-05" db="EMBL/GenBank/DDBJ databases">
        <authorList>
            <consortium name="Lawrence Berkeley National Laboratory"/>
            <person name="Steindorff A."/>
            <person name="Hensen N."/>
            <person name="Bonometti L."/>
            <person name="Westerberg I."/>
            <person name="Brannstrom I.O."/>
            <person name="Guillou S."/>
            <person name="Cros-Aarteil S."/>
            <person name="Calhoun S."/>
            <person name="Haridas S."/>
            <person name="Kuo A."/>
            <person name="Mondo S."/>
            <person name="Pangilinan J."/>
            <person name="Riley R."/>
            <person name="Labutti K."/>
            <person name="Andreopoulos B."/>
            <person name="Lipzen A."/>
            <person name="Chen C."/>
            <person name="Yanf M."/>
            <person name="Daum C."/>
            <person name="Ng V."/>
            <person name="Clum A."/>
            <person name="Ohm R."/>
            <person name="Martin F."/>
            <person name="Silar P."/>
            <person name="Natvig D."/>
            <person name="Lalanne C."/>
            <person name="Gautier V."/>
            <person name="Ament-Velasquez S.L."/>
            <person name="Kruys A."/>
            <person name="Hutchinson M.I."/>
            <person name="Powell A.J."/>
            <person name="Barry K."/>
            <person name="Miller A.N."/>
            <person name="Grigoriev I.V."/>
            <person name="Debuchy R."/>
            <person name="Gladieux P."/>
            <person name="Thoren M.H."/>
            <person name="Johannesson H."/>
        </authorList>
    </citation>
    <scope>NUCLEOTIDE SEQUENCE</scope>
    <source>
        <strain evidence="2">CBS 141.50</strain>
    </source>
</reference>
<reference evidence="2" key="1">
    <citation type="journal article" date="2023" name="Mol. Phylogenet. Evol.">
        <title>Genome-scale phylogeny and comparative genomics of the fungal order Sordariales.</title>
        <authorList>
            <person name="Hensen N."/>
            <person name="Bonometti L."/>
            <person name="Westerberg I."/>
            <person name="Brannstrom I.O."/>
            <person name="Guillou S."/>
            <person name="Cros-Aarteil S."/>
            <person name="Calhoun S."/>
            <person name="Haridas S."/>
            <person name="Kuo A."/>
            <person name="Mondo S."/>
            <person name="Pangilinan J."/>
            <person name="Riley R."/>
            <person name="LaButti K."/>
            <person name="Andreopoulos B."/>
            <person name="Lipzen A."/>
            <person name="Chen C."/>
            <person name="Yan M."/>
            <person name="Daum C."/>
            <person name="Ng V."/>
            <person name="Clum A."/>
            <person name="Steindorff A."/>
            <person name="Ohm R.A."/>
            <person name="Martin F."/>
            <person name="Silar P."/>
            <person name="Natvig D.O."/>
            <person name="Lalanne C."/>
            <person name="Gautier V."/>
            <person name="Ament-Velasquez S.L."/>
            <person name="Kruys A."/>
            <person name="Hutchinson M.I."/>
            <person name="Powell A.J."/>
            <person name="Barry K."/>
            <person name="Miller A.N."/>
            <person name="Grigoriev I.V."/>
            <person name="Debuchy R."/>
            <person name="Gladieux P."/>
            <person name="Hiltunen Thoren M."/>
            <person name="Johannesson H."/>
        </authorList>
    </citation>
    <scope>NUCLEOTIDE SEQUENCE</scope>
    <source>
        <strain evidence="2">CBS 141.50</strain>
    </source>
</reference>
<keyword evidence="3" id="KW-1185">Reference proteome</keyword>
<sequence>MDDLTSKINDLLSPQTDDLPEEFIYILDITKGNPGSMSVCNQLVRAERTDLFLNIKKFSTEGHELWLVYKDVCGQDLTKSIRLLELIRDGKVLAEEVLEAGEERNRKEIEWLLDLVTTPEEREQEKERERERENAARREKIREDIQRAKEILMLSELEKEQERKTVEESKDVEENKQAENKNVEEKGLEGEEANKKGEKESEKGEVEGEEGENEKGEVESEKEEKEDRELIGPDTFAIDPHHD</sequence>
<feature type="compositionally biased region" description="Basic and acidic residues" evidence="1">
    <location>
        <begin position="213"/>
        <end position="231"/>
    </location>
</feature>
<organism evidence="2 3">
    <name type="scientific">Dichotomopilus funicola</name>
    <dbReference type="NCBI Taxonomy" id="1934379"/>
    <lineage>
        <taxon>Eukaryota</taxon>
        <taxon>Fungi</taxon>
        <taxon>Dikarya</taxon>
        <taxon>Ascomycota</taxon>
        <taxon>Pezizomycotina</taxon>
        <taxon>Sordariomycetes</taxon>
        <taxon>Sordariomycetidae</taxon>
        <taxon>Sordariales</taxon>
        <taxon>Chaetomiaceae</taxon>
        <taxon>Dichotomopilus</taxon>
    </lineage>
</organism>
<evidence type="ECO:0000313" key="2">
    <source>
        <dbReference type="EMBL" id="KAK4143811.1"/>
    </source>
</evidence>